<dbReference type="Proteomes" id="UP000319908">
    <property type="component" value="Unassembled WGS sequence"/>
</dbReference>
<protein>
    <submittedName>
        <fullName evidence="1">Uncharacterized protein</fullName>
    </submittedName>
</protein>
<dbReference type="EMBL" id="SJPU01000002">
    <property type="protein sequence ID" value="TWU16590.1"/>
    <property type="molecule type" value="Genomic_DNA"/>
</dbReference>
<dbReference type="AlphaFoldDB" id="A0A5C6BWF1"/>
<reference evidence="1 2" key="1">
    <citation type="journal article" date="2020" name="Antonie Van Leeuwenhoek">
        <title>Rhodopirellula heiligendammensis sp. nov., Rhodopirellula pilleata sp. nov., and Rhodopirellula solitaria sp. nov. isolated from natural or artificial marine surfaces in Northern Germany and California, USA, and emended description of the genus Rhodopirellula.</title>
        <authorList>
            <person name="Kallscheuer N."/>
            <person name="Wiegand S."/>
            <person name="Jogler M."/>
            <person name="Boedeker C."/>
            <person name="Peeters S.H."/>
            <person name="Rast P."/>
            <person name="Heuer A."/>
            <person name="Jetten M.S.M."/>
            <person name="Rohde M."/>
            <person name="Jogler C."/>
        </authorList>
    </citation>
    <scope>NUCLEOTIDE SEQUENCE [LARGE SCALE GENOMIC DNA]</scope>
    <source>
        <strain evidence="1 2">Poly21</strain>
    </source>
</reference>
<proteinExistence type="predicted"/>
<comment type="caution">
    <text evidence="1">The sequence shown here is derived from an EMBL/GenBank/DDBJ whole genome shotgun (WGS) entry which is preliminary data.</text>
</comment>
<dbReference type="OrthoDB" id="285306at2"/>
<evidence type="ECO:0000313" key="1">
    <source>
        <dbReference type="EMBL" id="TWU16590.1"/>
    </source>
</evidence>
<keyword evidence="2" id="KW-1185">Reference proteome</keyword>
<name>A0A5C6BWF1_9BACT</name>
<sequence length="93" mass="10440">MKSVFCIAAAAVLITLGNTDSIRAAEPGWSPVVVARGEYRDQIKSLPMEQRPYRPLHFYGNTVRRMHYHGTPAPTLRDIVAPVFIQQSRFGGR</sequence>
<gene>
    <name evidence="1" type="ORF">Poly21_37950</name>
</gene>
<evidence type="ECO:0000313" key="2">
    <source>
        <dbReference type="Proteomes" id="UP000319908"/>
    </source>
</evidence>
<dbReference type="RefSeq" id="WP_146408207.1">
    <property type="nucleotide sequence ID" value="NZ_SJPU01000002.1"/>
</dbReference>
<organism evidence="1 2">
    <name type="scientific">Allorhodopirellula heiligendammensis</name>
    <dbReference type="NCBI Taxonomy" id="2714739"/>
    <lineage>
        <taxon>Bacteria</taxon>
        <taxon>Pseudomonadati</taxon>
        <taxon>Planctomycetota</taxon>
        <taxon>Planctomycetia</taxon>
        <taxon>Pirellulales</taxon>
        <taxon>Pirellulaceae</taxon>
        <taxon>Allorhodopirellula</taxon>
    </lineage>
</organism>
<accession>A0A5C6BWF1</accession>